<evidence type="ECO:0000256" key="1">
    <source>
        <dbReference type="ARBA" id="ARBA00004123"/>
    </source>
</evidence>
<dbReference type="SUPFAM" id="SSF46689">
    <property type="entry name" value="Homeodomain-like"/>
    <property type="match status" value="1"/>
</dbReference>
<reference evidence="4 5" key="1">
    <citation type="submission" date="2014-03" db="EMBL/GenBank/DDBJ databases">
        <title>Draft genome of the hookworm Oesophagostomum dentatum.</title>
        <authorList>
            <person name="Mitreva M."/>
        </authorList>
    </citation>
    <scope>NUCLEOTIDE SEQUENCE [LARGE SCALE GENOMIC DNA]</scope>
    <source>
        <strain evidence="4 5">OD-Hann</strain>
    </source>
</reference>
<dbReference type="GO" id="GO:0003677">
    <property type="term" value="F:DNA binding"/>
    <property type="evidence" value="ECO:0007669"/>
    <property type="project" value="UniProtKB-KW"/>
</dbReference>
<keyword evidence="2 4" id="KW-0371">Homeobox</keyword>
<dbReference type="GO" id="GO:0005634">
    <property type="term" value="C:nucleus"/>
    <property type="evidence" value="ECO:0007669"/>
    <property type="project" value="UniProtKB-SubCell"/>
</dbReference>
<proteinExistence type="predicted"/>
<gene>
    <name evidence="4" type="ORF">OESDEN_00008</name>
</gene>
<sequence>MTATVTKNKEALLETSFTEDNKSIDIDRSEGSLATVVLEDNLHGTCPASSTDIAILEERFASQKYLTSSERTLLAEQLKMSDAQTSRV</sequence>
<evidence type="ECO:0000313" key="4">
    <source>
        <dbReference type="EMBL" id="KHJ99945.1"/>
    </source>
</evidence>
<protein>
    <submittedName>
        <fullName evidence="4">Homeobox domain protein</fullName>
    </submittedName>
</protein>
<dbReference type="EMBL" id="KN549200">
    <property type="protein sequence ID" value="KHJ99945.1"/>
    <property type="molecule type" value="Genomic_DNA"/>
</dbReference>
<name>A0A0B1TWT4_OESDE</name>
<keyword evidence="5" id="KW-1185">Reference proteome</keyword>
<keyword evidence="2" id="KW-0539">Nucleus</keyword>
<dbReference type="CDD" id="cd00086">
    <property type="entry name" value="homeodomain"/>
    <property type="match status" value="1"/>
</dbReference>
<organism evidence="4 5">
    <name type="scientific">Oesophagostomum dentatum</name>
    <name type="common">Nodular worm</name>
    <dbReference type="NCBI Taxonomy" id="61180"/>
    <lineage>
        <taxon>Eukaryota</taxon>
        <taxon>Metazoa</taxon>
        <taxon>Ecdysozoa</taxon>
        <taxon>Nematoda</taxon>
        <taxon>Chromadorea</taxon>
        <taxon>Rhabditida</taxon>
        <taxon>Rhabditina</taxon>
        <taxon>Rhabditomorpha</taxon>
        <taxon>Strongyloidea</taxon>
        <taxon>Strongylidae</taxon>
        <taxon>Oesophagostomum</taxon>
    </lineage>
</organism>
<accession>A0A0B1TWT4</accession>
<dbReference type="Proteomes" id="UP000053660">
    <property type="component" value="Unassembled WGS sequence"/>
</dbReference>
<dbReference type="OrthoDB" id="6159439at2759"/>
<comment type="subcellular location">
    <subcellularLocation>
        <location evidence="1 2">Nucleus</location>
    </subcellularLocation>
</comment>
<feature type="domain" description="Homeobox" evidence="3">
    <location>
        <begin position="49"/>
        <end position="84"/>
    </location>
</feature>
<keyword evidence="2 4" id="KW-0238">DNA-binding</keyword>
<evidence type="ECO:0000259" key="3">
    <source>
        <dbReference type="Pfam" id="PF00046"/>
    </source>
</evidence>
<dbReference type="InterPro" id="IPR001356">
    <property type="entry name" value="HD"/>
</dbReference>
<dbReference type="InterPro" id="IPR009057">
    <property type="entry name" value="Homeodomain-like_sf"/>
</dbReference>
<dbReference type="Gene3D" id="1.10.10.60">
    <property type="entry name" value="Homeodomain-like"/>
    <property type="match status" value="1"/>
</dbReference>
<evidence type="ECO:0000256" key="2">
    <source>
        <dbReference type="RuleBase" id="RU000682"/>
    </source>
</evidence>
<dbReference type="Pfam" id="PF00046">
    <property type="entry name" value="Homeodomain"/>
    <property type="match status" value="1"/>
</dbReference>
<evidence type="ECO:0000313" key="5">
    <source>
        <dbReference type="Proteomes" id="UP000053660"/>
    </source>
</evidence>
<dbReference type="AlphaFoldDB" id="A0A0B1TWT4"/>